<feature type="domain" description="Ras-GAP" evidence="3">
    <location>
        <begin position="512"/>
        <end position="681"/>
    </location>
</feature>
<gene>
    <name evidence="4" type="ORF">J4Q44_G00327240</name>
</gene>
<sequence>MSCFRHLCEEADIRCSTDEVPVQTILPNYATFTEFASVSNMMATGRSTLQKRVMALLRRIEHPTTGNTEAWEDTLAKWEQDTKQILNFPKNKVEDGQEWINMTGFLCALGGVCLSQRSKSCGPATYSPPMGPMSEPKFSMVSVGSCEVSSSAAGASATCSSSSTETPLGRFLDHLLALLVCGHERVGLHVRTNVKELLGLELSPALYHMLFNKLRNSIGRFFDTQGPVPINDTNTQFVEKTIAIMKNLLDNHAEGSSEHLGQASIETMMLNLVRYVRILGNTLHAIQMKIKLCQLVEVMMERRDDLSFCQEMKFRNKMVEYLTDWVMGTSNQAADDDIKCLTRDLDQASMEAVVSLLAGLPLQPEEGDGVELMEAKSQLFLKYFTLFMNLLNDCSEVEDDGQPVVGRKRGMSRRLASLRHCTVLAMSNLLNANVDSGLMHSIGLGYHKDLQTRATFMEVLTKILQQGTEFDTLAETVLADRFERLVELVTMMGDQGELPIAMALANVVPGSQWDELARVLVTLFDSRHLLYQLLWNMFSKEVYGAAYLQKLLQPLLKGVVTTPEWYNISFEVDPTRLEQSENLEENQQNLLQITDRFFLAIINSSSEFPPQLRSVCHCLYQVVSQHFPQNSIGAVGSAMFLRFINPAIVSPYEAGILDEKPPPRIERGLKLMSKILQSIANHVLFTKEEHMRPFNDFVKSNFDADRRFFLDIASDSPPSDSVNHSLSFISDGNVLALHRLLWNNQERIRQYLSSNRDHKAVGRRPFDKMATLLAYLGPPEHKPVADTHWSSLNLTSSKFEEFMTRHQVHEKDEFKALKTLNIFYQAGTSKNGNPVFYYIARR</sequence>
<dbReference type="CDD" id="cd05130">
    <property type="entry name" value="RasGAP_Neurofibromin"/>
    <property type="match status" value="1"/>
</dbReference>
<keyword evidence="5" id="KW-1185">Reference proteome</keyword>
<dbReference type="InterPro" id="IPR036865">
    <property type="entry name" value="CRAL-TRIO_dom_sf"/>
</dbReference>
<dbReference type="PANTHER" id="PTHR10194">
    <property type="entry name" value="RAS GTPASE-ACTIVATING PROTEINS"/>
    <property type="match status" value="1"/>
</dbReference>
<dbReference type="SUPFAM" id="SSF48350">
    <property type="entry name" value="GTPase activation domain, GAP"/>
    <property type="match status" value="1"/>
</dbReference>
<dbReference type="FunFam" id="1.10.506.10:FF:000014">
    <property type="entry name" value="Neurofibromin 1"/>
    <property type="match status" value="1"/>
</dbReference>
<dbReference type="AlphaFoldDB" id="A0AAN8KPY6"/>
<dbReference type="PROSITE" id="PS00509">
    <property type="entry name" value="RAS_GTPASE_ACTIV_1"/>
    <property type="match status" value="1"/>
</dbReference>
<name>A0AAN8KPY6_9TELE</name>
<dbReference type="SMART" id="SM00323">
    <property type="entry name" value="RasGAP"/>
    <property type="match status" value="1"/>
</dbReference>
<proteinExistence type="predicted"/>
<dbReference type="Pfam" id="PF00616">
    <property type="entry name" value="RasGAP"/>
    <property type="match status" value="1"/>
</dbReference>
<dbReference type="FunFam" id="1.10.506.10:FF:000016">
    <property type="entry name" value="Neurofibromin 1"/>
    <property type="match status" value="1"/>
</dbReference>
<keyword evidence="2" id="KW-0597">Phosphoprotein</keyword>
<protein>
    <recommendedName>
        <fullName evidence="3">Ras-GAP domain-containing protein</fullName>
    </recommendedName>
</protein>
<dbReference type="InterPro" id="IPR001936">
    <property type="entry name" value="RasGAP_dom"/>
</dbReference>
<accession>A0AAN8KPY6</accession>
<dbReference type="InterPro" id="IPR008936">
    <property type="entry name" value="Rho_GTPase_activation_prot"/>
</dbReference>
<dbReference type="FunFam" id="1.10.506.10:FF:000023">
    <property type="entry name" value="Neurofibromin isoform 1"/>
    <property type="match status" value="1"/>
</dbReference>
<comment type="caution">
    <text evidence="4">The sequence shown here is derived from an EMBL/GenBank/DDBJ whole genome shotgun (WGS) entry which is preliminary data.</text>
</comment>
<dbReference type="EMBL" id="JAGTTL010000032">
    <property type="protein sequence ID" value="KAK6296582.1"/>
    <property type="molecule type" value="Genomic_DNA"/>
</dbReference>
<dbReference type="Proteomes" id="UP001356427">
    <property type="component" value="Unassembled WGS sequence"/>
</dbReference>
<evidence type="ECO:0000313" key="5">
    <source>
        <dbReference type="Proteomes" id="UP001356427"/>
    </source>
</evidence>
<dbReference type="Gene3D" id="3.40.525.10">
    <property type="entry name" value="CRAL-TRIO lipid binding domain"/>
    <property type="match status" value="1"/>
</dbReference>
<keyword evidence="1" id="KW-0343">GTPase activation</keyword>
<evidence type="ECO:0000259" key="3">
    <source>
        <dbReference type="PROSITE" id="PS50018"/>
    </source>
</evidence>
<dbReference type="GO" id="GO:0005096">
    <property type="term" value="F:GTPase activator activity"/>
    <property type="evidence" value="ECO:0007669"/>
    <property type="project" value="UniProtKB-KW"/>
</dbReference>
<dbReference type="InterPro" id="IPR039360">
    <property type="entry name" value="Ras_GTPase"/>
</dbReference>
<reference evidence="4 5" key="1">
    <citation type="submission" date="2021-04" db="EMBL/GenBank/DDBJ databases">
        <authorList>
            <person name="De Guttry C."/>
            <person name="Zahm M."/>
            <person name="Klopp C."/>
            <person name="Cabau C."/>
            <person name="Louis A."/>
            <person name="Berthelot C."/>
            <person name="Parey E."/>
            <person name="Roest Crollius H."/>
            <person name="Montfort J."/>
            <person name="Robinson-Rechavi M."/>
            <person name="Bucao C."/>
            <person name="Bouchez O."/>
            <person name="Gislard M."/>
            <person name="Lluch J."/>
            <person name="Milhes M."/>
            <person name="Lampietro C."/>
            <person name="Lopez Roques C."/>
            <person name="Donnadieu C."/>
            <person name="Braasch I."/>
            <person name="Desvignes T."/>
            <person name="Postlethwait J."/>
            <person name="Bobe J."/>
            <person name="Wedekind C."/>
            <person name="Guiguen Y."/>
        </authorList>
    </citation>
    <scope>NUCLEOTIDE SEQUENCE [LARGE SCALE GENOMIC DNA]</scope>
    <source>
        <strain evidence="4">Cs_M1</strain>
        <tissue evidence="4">Blood</tissue>
    </source>
</reference>
<dbReference type="InterPro" id="IPR023152">
    <property type="entry name" value="RasGAP_CS"/>
</dbReference>
<organism evidence="4 5">
    <name type="scientific">Coregonus suidteri</name>
    <dbReference type="NCBI Taxonomy" id="861788"/>
    <lineage>
        <taxon>Eukaryota</taxon>
        <taxon>Metazoa</taxon>
        <taxon>Chordata</taxon>
        <taxon>Craniata</taxon>
        <taxon>Vertebrata</taxon>
        <taxon>Euteleostomi</taxon>
        <taxon>Actinopterygii</taxon>
        <taxon>Neopterygii</taxon>
        <taxon>Teleostei</taxon>
        <taxon>Protacanthopterygii</taxon>
        <taxon>Salmoniformes</taxon>
        <taxon>Salmonidae</taxon>
        <taxon>Coregoninae</taxon>
        <taxon>Coregonus</taxon>
    </lineage>
</organism>
<evidence type="ECO:0000256" key="1">
    <source>
        <dbReference type="ARBA" id="ARBA00022468"/>
    </source>
</evidence>
<dbReference type="PANTHER" id="PTHR10194:SF142">
    <property type="entry name" value="NEUROFIBROMIN"/>
    <property type="match status" value="1"/>
</dbReference>
<evidence type="ECO:0000256" key="2">
    <source>
        <dbReference type="ARBA" id="ARBA00022553"/>
    </source>
</evidence>
<evidence type="ECO:0000313" key="4">
    <source>
        <dbReference type="EMBL" id="KAK6296582.1"/>
    </source>
</evidence>
<dbReference type="PROSITE" id="PS50018">
    <property type="entry name" value="RAS_GTPASE_ACTIV_2"/>
    <property type="match status" value="1"/>
</dbReference>
<dbReference type="Gene3D" id="1.10.506.10">
    <property type="entry name" value="GTPase Activation - p120gap, domain 1"/>
    <property type="match status" value="2"/>
</dbReference>